<evidence type="ECO:0000256" key="1">
    <source>
        <dbReference type="SAM" id="MobiDB-lite"/>
    </source>
</evidence>
<feature type="transmembrane region" description="Helical" evidence="2">
    <location>
        <begin position="307"/>
        <end position="330"/>
    </location>
</feature>
<dbReference type="CDD" id="cd00077">
    <property type="entry name" value="HDc"/>
    <property type="match status" value="1"/>
</dbReference>
<feature type="transmembrane region" description="Helical" evidence="2">
    <location>
        <begin position="410"/>
        <end position="426"/>
    </location>
</feature>
<dbReference type="InterPro" id="IPR006675">
    <property type="entry name" value="HDIG_dom"/>
</dbReference>
<dbReference type="RefSeq" id="WP_181339495.1">
    <property type="nucleotide sequence ID" value="NZ_JAAKDE010000010.1"/>
</dbReference>
<keyword evidence="5" id="KW-1185">Reference proteome</keyword>
<dbReference type="PROSITE" id="PS51831">
    <property type="entry name" value="HD"/>
    <property type="match status" value="1"/>
</dbReference>
<dbReference type="AlphaFoldDB" id="A0A8J6I261"/>
<dbReference type="PANTHER" id="PTHR36442">
    <property type="entry name" value="CYCLIC-DI-AMP PHOSPHODIESTERASE PGPH"/>
    <property type="match status" value="1"/>
</dbReference>
<keyword evidence="2" id="KW-1133">Transmembrane helix</keyword>
<keyword evidence="2" id="KW-0472">Membrane</keyword>
<feature type="compositionally biased region" description="Polar residues" evidence="1">
    <location>
        <begin position="740"/>
        <end position="752"/>
    </location>
</feature>
<feature type="transmembrane region" description="Helical" evidence="2">
    <location>
        <begin position="464"/>
        <end position="486"/>
    </location>
</feature>
<feature type="transmembrane region" description="Helical" evidence="2">
    <location>
        <begin position="41"/>
        <end position="59"/>
    </location>
</feature>
<dbReference type="Pfam" id="PF07697">
    <property type="entry name" value="7TMR-HDED"/>
    <property type="match status" value="1"/>
</dbReference>
<accession>A0A8J6I261</accession>
<reference evidence="4" key="1">
    <citation type="submission" date="2020-06" db="EMBL/GenBank/DDBJ databases">
        <title>Novel chitinolytic bacterium.</title>
        <authorList>
            <person name="Ungkulpasvich U."/>
            <person name="Kosugi A."/>
            <person name="Uke A."/>
        </authorList>
    </citation>
    <scope>NUCLEOTIDE SEQUENCE</scope>
    <source>
        <strain evidence="4">UUS1-1</strain>
    </source>
</reference>
<dbReference type="NCBIfam" id="TIGR00277">
    <property type="entry name" value="HDIG"/>
    <property type="match status" value="1"/>
</dbReference>
<comment type="caution">
    <text evidence="4">The sequence shown here is derived from an EMBL/GenBank/DDBJ whole genome shotgun (WGS) entry which is preliminary data.</text>
</comment>
<dbReference type="SMART" id="SM00471">
    <property type="entry name" value="HDc"/>
    <property type="match status" value="1"/>
</dbReference>
<feature type="region of interest" description="Disordered" evidence="1">
    <location>
        <begin position="734"/>
        <end position="758"/>
    </location>
</feature>
<feature type="domain" description="HD" evidence="3">
    <location>
        <begin position="522"/>
        <end position="668"/>
    </location>
</feature>
<evidence type="ECO:0000313" key="4">
    <source>
        <dbReference type="EMBL" id="MBA2133049.1"/>
    </source>
</evidence>
<dbReference type="Pfam" id="PF07698">
    <property type="entry name" value="7TM-7TMR_HD"/>
    <property type="match status" value="1"/>
</dbReference>
<feature type="transmembrane region" description="Helical" evidence="2">
    <location>
        <begin position="438"/>
        <end position="458"/>
    </location>
</feature>
<protein>
    <submittedName>
        <fullName evidence="4">HDIG domain-containing protein</fullName>
    </submittedName>
</protein>
<proteinExistence type="predicted"/>
<organism evidence="4 5">
    <name type="scientific">Capillibacterium thermochitinicola</name>
    <dbReference type="NCBI Taxonomy" id="2699427"/>
    <lineage>
        <taxon>Bacteria</taxon>
        <taxon>Bacillati</taxon>
        <taxon>Bacillota</taxon>
        <taxon>Capillibacterium</taxon>
    </lineage>
</organism>
<gene>
    <name evidence="4" type="ORF">G5B42_05775</name>
</gene>
<evidence type="ECO:0000313" key="5">
    <source>
        <dbReference type="Proteomes" id="UP000657177"/>
    </source>
</evidence>
<evidence type="ECO:0000259" key="3">
    <source>
        <dbReference type="PROSITE" id="PS51831"/>
    </source>
</evidence>
<dbReference type="Pfam" id="PF01966">
    <property type="entry name" value="HD"/>
    <property type="match status" value="1"/>
</dbReference>
<evidence type="ECO:0000256" key="2">
    <source>
        <dbReference type="SAM" id="Phobius"/>
    </source>
</evidence>
<dbReference type="InterPro" id="IPR006674">
    <property type="entry name" value="HD_domain"/>
</dbReference>
<feature type="transmembrane region" description="Helical" evidence="2">
    <location>
        <begin position="342"/>
        <end position="360"/>
    </location>
</feature>
<dbReference type="Proteomes" id="UP000657177">
    <property type="component" value="Unassembled WGS sequence"/>
</dbReference>
<dbReference type="SUPFAM" id="SSF109604">
    <property type="entry name" value="HD-domain/PDEase-like"/>
    <property type="match status" value="1"/>
</dbReference>
<dbReference type="InterPro" id="IPR052722">
    <property type="entry name" value="PgpH_phosphodiesterase"/>
</dbReference>
<dbReference type="PANTHER" id="PTHR36442:SF1">
    <property type="entry name" value="CYCLIC-DI-AMP PHOSPHODIESTERASE PGPH"/>
    <property type="match status" value="1"/>
</dbReference>
<sequence>MGKETQPAEKSFAKRKRQGSFIDKWLWVRDFLAKKMVRERILVFVSFLAIVGILQIDLVPRAIDVKLGEIYIGTEIRAPRTVINTEKTEELMDQAAARAVEENKDKLEYQTISIEAGVEANNRYNRIIGVFEEYRRLMQEQTPEGVSPDPARIRPEFRRALQREEGRFTEVPDETLDLVLTLPATDYERIVRSLRQVYVALETERKIGPQTMEEVRSELGAFVGNERFLVLPQDQPVIRELLTAMIFPNLTRDEAKIRQLQEEARRKVAPVKIEKGQLILSEGDIVTTEHIQILRELALIDNSGNRVLMFFSLGIFTLFLMAICLIYIYFFEKRILKEEQHLYLLALVSVVVLAVAKAFSLLNLDLMAYLVPLSFASIILVFLSEPKLAWVITALLSLMVGVIFDFHLALTVFYFINGTAALYLMLNLNQRKEMIRRGLYLAGINFFTVLTLSFLFGIKRFSSMFLFALVAGFNGILATALANGFLPFFEHLFGLTSPLSLLELANPNMPLLKRLLIEAPGTYHHSILVGNLAEAAADAIGADSLLVRVGAYYHDVGKLRRPYFFVENQITNDNPHENLAPSLSTLIITSHVRDGVELAKSYGVPRVVTDIIEQHHGTDLIRYFYQQASEKVQEEKESVEETDFSYSGPKPQTKEAALVMLADAVEAAARSMGQPSPARLEALVNQILKERLEAGQLDETNLTLRDLDKIKAAFLKVLGGIFHHRIKYPEIVATERKKSNGGNHQPRNNGTKAEQRDA</sequence>
<feature type="transmembrane region" description="Helical" evidence="2">
    <location>
        <begin position="366"/>
        <end position="383"/>
    </location>
</feature>
<dbReference type="Gene3D" id="1.10.3210.10">
    <property type="entry name" value="Hypothetical protein af1432"/>
    <property type="match status" value="1"/>
</dbReference>
<dbReference type="EMBL" id="JAAKDE010000010">
    <property type="protein sequence ID" value="MBA2133049.1"/>
    <property type="molecule type" value="Genomic_DNA"/>
</dbReference>
<dbReference type="InterPro" id="IPR011621">
    <property type="entry name" value="Metal-dep_PHydrolase_7TM_intra"/>
</dbReference>
<name>A0A8J6I261_9FIRM</name>
<dbReference type="InterPro" id="IPR003607">
    <property type="entry name" value="HD/PDEase_dom"/>
</dbReference>
<keyword evidence="2" id="KW-0812">Transmembrane</keyword>
<dbReference type="InterPro" id="IPR011624">
    <property type="entry name" value="Metal-dep_PHydrolase_7TM_extra"/>
</dbReference>